<protein>
    <submittedName>
        <fullName evidence="1">Uncharacterized protein</fullName>
    </submittedName>
</protein>
<gene>
    <name evidence="1" type="ORF">SAMN05192529_10924</name>
</gene>
<sequence>MMSVFNLIPLPLAIPPKHRNKSIDSISITS</sequence>
<dbReference type="EMBL" id="FNQY01000009">
    <property type="protein sequence ID" value="SEA14472.1"/>
    <property type="molecule type" value="Genomic_DNA"/>
</dbReference>
<dbReference type="STRING" id="551991.SAMN05192529_10924"/>
<evidence type="ECO:0000313" key="2">
    <source>
        <dbReference type="Proteomes" id="UP000199041"/>
    </source>
</evidence>
<dbReference type="Proteomes" id="UP000199041">
    <property type="component" value="Unassembled WGS sequence"/>
</dbReference>
<evidence type="ECO:0000313" key="1">
    <source>
        <dbReference type="EMBL" id="SEA14472.1"/>
    </source>
</evidence>
<keyword evidence="2" id="KW-1185">Reference proteome</keyword>
<accession>A0A1H3YTU8</accession>
<proteinExistence type="predicted"/>
<name>A0A1H3YTU8_9BACT</name>
<dbReference type="AlphaFoldDB" id="A0A1H3YTU8"/>
<organism evidence="1 2">
    <name type="scientific">Arachidicoccus rhizosphaerae</name>
    <dbReference type="NCBI Taxonomy" id="551991"/>
    <lineage>
        <taxon>Bacteria</taxon>
        <taxon>Pseudomonadati</taxon>
        <taxon>Bacteroidota</taxon>
        <taxon>Chitinophagia</taxon>
        <taxon>Chitinophagales</taxon>
        <taxon>Chitinophagaceae</taxon>
        <taxon>Arachidicoccus</taxon>
    </lineage>
</organism>
<reference evidence="1 2" key="1">
    <citation type="submission" date="2016-10" db="EMBL/GenBank/DDBJ databases">
        <authorList>
            <person name="de Groot N.N."/>
        </authorList>
    </citation>
    <scope>NUCLEOTIDE SEQUENCE [LARGE SCALE GENOMIC DNA]</scope>
    <source>
        <strain evidence="1 2">Vu-144</strain>
    </source>
</reference>